<reference evidence="2" key="1">
    <citation type="submission" date="2023-08" db="EMBL/GenBank/DDBJ databases">
        <authorList>
            <person name="Alioto T."/>
            <person name="Alioto T."/>
            <person name="Gomez Garrido J."/>
        </authorList>
    </citation>
    <scope>NUCLEOTIDE SEQUENCE</scope>
</reference>
<dbReference type="EMBL" id="OY660881">
    <property type="protein sequence ID" value="CAJ1079701.1"/>
    <property type="molecule type" value="Genomic_DNA"/>
</dbReference>
<keyword evidence="3" id="KW-1185">Reference proteome</keyword>
<gene>
    <name evidence="2" type="ORF">XNOV1_A030608</name>
</gene>
<protein>
    <submittedName>
        <fullName evidence="2">Uncharacterized protein</fullName>
    </submittedName>
</protein>
<organism evidence="2 3">
    <name type="scientific">Xyrichtys novacula</name>
    <name type="common">Pearly razorfish</name>
    <name type="synonym">Hemipteronotus novacula</name>
    <dbReference type="NCBI Taxonomy" id="13765"/>
    <lineage>
        <taxon>Eukaryota</taxon>
        <taxon>Metazoa</taxon>
        <taxon>Chordata</taxon>
        <taxon>Craniata</taxon>
        <taxon>Vertebrata</taxon>
        <taxon>Euteleostomi</taxon>
        <taxon>Actinopterygii</taxon>
        <taxon>Neopterygii</taxon>
        <taxon>Teleostei</taxon>
        <taxon>Neoteleostei</taxon>
        <taxon>Acanthomorphata</taxon>
        <taxon>Eupercaria</taxon>
        <taxon>Labriformes</taxon>
        <taxon>Labridae</taxon>
        <taxon>Xyrichtys</taxon>
    </lineage>
</organism>
<proteinExistence type="predicted"/>
<feature type="region of interest" description="Disordered" evidence="1">
    <location>
        <begin position="130"/>
        <end position="152"/>
    </location>
</feature>
<dbReference type="AlphaFoldDB" id="A0AAV1H100"/>
<name>A0AAV1H100_XYRNO</name>
<evidence type="ECO:0000256" key="1">
    <source>
        <dbReference type="SAM" id="MobiDB-lite"/>
    </source>
</evidence>
<evidence type="ECO:0000313" key="2">
    <source>
        <dbReference type="EMBL" id="CAJ1079701.1"/>
    </source>
</evidence>
<accession>A0AAV1H100</accession>
<dbReference type="Proteomes" id="UP001178508">
    <property type="component" value="Chromosome 18"/>
</dbReference>
<feature type="compositionally biased region" description="Polar residues" evidence="1">
    <location>
        <begin position="14"/>
        <end position="24"/>
    </location>
</feature>
<feature type="region of interest" description="Disordered" evidence="1">
    <location>
        <begin position="1"/>
        <end position="32"/>
    </location>
</feature>
<evidence type="ECO:0000313" key="3">
    <source>
        <dbReference type="Proteomes" id="UP001178508"/>
    </source>
</evidence>
<sequence length="152" mass="16952">MTALPRKPTLVPPSRTNPLTQPLNAASEVPIDRRGLERRYFKKSASELKVLSYSDLKQSGEVDRDVDLRHDGGCSEIPSVSLLTPHEQLLQQHVSKKEGEVLSDQQLCNQEGGSSLDQADPEPLEFKEEQTNSALVKMESSLKQTKRQKTLS</sequence>